<accession>A0AAJ6ZKT7</accession>
<gene>
    <name evidence="3" type="primary">LOC106122902</name>
</gene>
<organism evidence="3">
    <name type="scientific">Papilio xuthus</name>
    <name type="common">Asian swallowtail butterfly</name>
    <dbReference type="NCBI Taxonomy" id="66420"/>
    <lineage>
        <taxon>Eukaryota</taxon>
        <taxon>Metazoa</taxon>
        <taxon>Ecdysozoa</taxon>
        <taxon>Arthropoda</taxon>
        <taxon>Hexapoda</taxon>
        <taxon>Insecta</taxon>
        <taxon>Pterygota</taxon>
        <taxon>Neoptera</taxon>
        <taxon>Endopterygota</taxon>
        <taxon>Lepidoptera</taxon>
        <taxon>Glossata</taxon>
        <taxon>Ditrysia</taxon>
        <taxon>Papilionoidea</taxon>
        <taxon>Papilionidae</taxon>
        <taxon>Papilioninae</taxon>
        <taxon>Papilio</taxon>
    </lineage>
</organism>
<feature type="non-terminal residue" evidence="3">
    <location>
        <position position="455"/>
    </location>
</feature>
<dbReference type="KEGG" id="pxu:106122902"/>
<feature type="region of interest" description="Disordered" evidence="2">
    <location>
        <begin position="1"/>
        <end position="76"/>
    </location>
</feature>
<dbReference type="GeneID" id="106122902"/>
<feature type="compositionally biased region" description="Basic residues" evidence="2">
    <location>
        <begin position="65"/>
        <end position="74"/>
    </location>
</feature>
<keyword evidence="1" id="KW-0175">Coiled coil</keyword>
<evidence type="ECO:0000256" key="1">
    <source>
        <dbReference type="SAM" id="Coils"/>
    </source>
</evidence>
<dbReference type="Proteomes" id="UP000694872">
    <property type="component" value="Unplaced"/>
</dbReference>
<name>A0AAJ6ZKT7_PAPXU</name>
<feature type="compositionally biased region" description="Basic residues" evidence="2">
    <location>
        <begin position="267"/>
        <end position="276"/>
    </location>
</feature>
<evidence type="ECO:0000313" key="3">
    <source>
        <dbReference type="RefSeq" id="XP_013174506.1"/>
    </source>
</evidence>
<dbReference type="RefSeq" id="XP_013174506.1">
    <property type="nucleotide sequence ID" value="XM_013319052.1"/>
</dbReference>
<feature type="compositionally biased region" description="Basic and acidic residues" evidence="2">
    <location>
        <begin position="240"/>
        <end position="258"/>
    </location>
</feature>
<feature type="compositionally biased region" description="Polar residues" evidence="2">
    <location>
        <begin position="15"/>
        <end position="29"/>
    </location>
</feature>
<evidence type="ECO:0000256" key="2">
    <source>
        <dbReference type="SAM" id="MobiDB-lite"/>
    </source>
</evidence>
<feature type="compositionally biased region" description="Basic residues" evidence="2">
    <location>
        <begin position="308"/>
        <end position="318"/>
    </location>
</feature>
<sequence>MLTRCDSLGLDGGATTLNTDFDSDSSAASYMSVVSGESSRRAYLKRGRGSSDPEETSGAAPAKGAAHKSKRGRGRPLNVELADAEVAASLRTAREARASIPSGPAHLSLAELEEDQTSVALNQCVEASLRTILEVATKSTNIKGTLVKALKEAAANIKAAVSQLRERTMSEEVARLEAANARLQKDMEELRRELKDIDKRRPAQPGEADIRQLLEEVSRANVETFGTILNARLAGIEDRLLPEPRRRPPLAADRREEDVGPPSSPPKAKKGAKKKKGPAEEPLPTTSGSGAQDRASTSVAAPGEAPPKKKKGKKKKKQPSLATKEAAQARDRPAPTPAEAPWTTVVSRGAKKAAKKAAMGAENTRLHEKKTKLRAPKTAAVTLTLAPGAEESGATYAAVLAEAKSRINLAELGIADVKFRRAATGARMLEVGGEAAPEKADSLAARLREVLGPEV</sequence>
<proteinExistence type="predicted"/>
<dbReference type="AlphaFoldDB" id="A0AAJ6ZKT7"/>
<protein>
    <submittedName>
        <fullName evidence="3">Recombination repair protein 1-like</fullName>
    </submittedName>
</protein>
<feature type="region of interest" description="Disordered" evidence="2">
    <location>
        <begin position="240"/>
        <end position="365"/>
    </location>
</feature>
<reference evidence="3" key="1">
    <citation type="submission" date="2025-08" db="UniProtKB">
        <authorList>
            <consortium name="RefSeq"/>
        </authorList>
    </citation>
    <scope>IDENTIFICATION</scope>
</reference>
<feature type="compositionally biased region" description="Polar residues" evidence="2">
    <location>
        <begin position="284"/>
        <end position="299"/>
    </location>
</feature>
<feature type="coiled-coil region" evidence="1">
    <location>
        <begin position="147"/>
        <end position="200"/>
    </location>
</feature>